<feature type="active site" description="Proton acceptor" evidence="6">
    <location>
        <position position="343"/>
    </location>
</feature>
<feature type="domain" description="Thiolase N-terminal" evidence="8">
    <location>
        <begin position="4"/>
        <end position="257"/>
    </location>
</feature>
<dbReference type="PROSITE" id="PS00098">
    <property type="entry name" value="THIOLASE_1"/>
    <property type="match status" value="1"/>
</dbReference>
<evidence type="ECO:0000256" key="2">
    <source>
        <dbReference type="ARBA" id="ARBA00012705"/>
    </source>
</evidence>
<organism evidence="10 11">
    <name type="scientific">Enterococcus florum</name>
    <dbReference type="NCBI Taxonomy" id="2480627"/>
    <lineage>
        <taxon>Bacteria</taxon>
        <taxon>Bacillati</taxon>
        <taxon>Bacillota</taxon>
        <taxon>Bacilli</taxon>
        <taxon>Lactobacillales</taxon>
        <taxon>Enterococcaceae</taxon>
        <taxon>Enterococcus</taxon>
    </lineage>
</organism>
<reference evidence="11" key="1">
    <citation type="submission" date="2019-02" db="EMBL/GenBank/DDBJ databases">
        <title>Draft genome sequence of Enterococcus sp. Gos25-1.</title>
        <authorList>
            <person name="Tanaka N."/>
            <person name="Shiwa Y."/>
            <person name="Fujita N."/>
        </authorList>
    </citation>
    <scope>NUCLEOTIDE SEQUENCE [LARGE SCALE GENOMIC DNA]</scope>
    <source>
        <strain evidence="11">Gos25-1</strain>
    </source>
</reference>
<feature type="active site" description="Proton acceptor" evidence="6">
    <location>
        <position position="373"/>
    </location>
</feature>
<dbReference type="EMBL" id="BJCC01000068">
    <property type="protein sequence ID" value="GCF95939.1"/>
    <property type="molecule type" value="Genomic_DNA"/>
</dbReference>
<dbReference type="FunFam" id="3.40.47.10:FF:000010">
    <property type="entry name" value="Acetyl-CoA acetyltransferase (Thiolase)"/>
    <property type="match status" value="1"/>
</dbReference>
<evidence type="ECO:0000256" key="7">
    <source>
        <dbReference type="RuleBase" id="RU003557"/>
    </source>
</evidence>
<dbReference type="PROSITE" id="PS00099">
    <property type="entry name" value="THIOLASE_3"/>
    <property type="match status" value="1"/>
</dbReference>
<keyword evidence="4 7" id="KW-0012">Acyltransferase</keyword>
<feature type="domain" description="Thiolase C-terminal" evidence="9">
    <location>
        <begin position="266"/>
        <end position="386"/>
    </location>
</feature>
<evidence type="ECO:0000259" key="8">
    <source>
        <dbReference type="Pfam" id="PF00108"/>
    </source>
</evidence>
<evidence type="ECO:0000256" key="4">
    <source>
        <dbReference type="ARBA" id="ARBA00023315"/>
    </source>
</evidence>
<gene>
    <name evidence="10" type="ORF">NRIC_38300</name>
</gene>
<dbReference type="Proteomes" id="UP000290567">
    <property type="component" value="Unassembled WGS sequence"/>
</dbReference>
<dbReference type="EC" id="2.3.1.9" evidence="2"/>
<keyword evidence="11" id="KW-1185">Reference proteome</keyword>
<dbReference type="NCBIfam" id="TIGR01930">
    <property type="entry name" value="AcCoA-C-Actrans"/>
    <property type="match status" value="1"/>
</dbReference>
<dbReference type="InterPro" id="IPR020610">
    <property type="entry name" value="Thiolase_AS"/>
</dbReference>
<dbReference type="InterPro" id="IPR020616">
    <property type="entry name" value="Thiolase_N"/>
</dbReference>
<dbReference type="InterPro" id="IPR020613">
    <property type="entry name" value="Thiolase_CS"/>
</dbReference>
<evidence type="ECO:0000256" key="6">
    <source>
        <dbReference type="PIRSR" id="PIRSR000429-1"/>
    </source>
</evidence>
<sequence length="401" mass="42328">MKEVVILSAVRTPITKYKGALATVSAVDLGAIAVKGALEKSGVAAESVDQVILGNVLQAGNGQNVARQSAIKAGLSYEVSAMTINEVCGSGLKSIILAMQQIQLGEAEVVVAGGTENMSQAPKLAQYDFATEEWKAPVPSMIYDGLTDAFSGKHMGLTAEKVAKQYQISREAQDQFAYDSQMKAAKAREAGKFSEEILPVSLADGRVVAEDEGIRPQTTLEKLTELAPAFQDDGVVTAGNASTLNDGASAVVLTSRSYAESHDLPYLAVIEGYSEVGIDPSIMGVAPIKAIHTLLDKQRLSREDIDLFEINEAFAAASVAVKEDLELPEDKLNIYGGAIALGHPIGASGARIVTTLLSELYQEDKQRGIASLCVGGGIGIALLIKKAENKTSTLKKKNFIS</sequence>
<dbReference type="InterPro" id="IPR016039">
    <property type="entry name" value="Thiolase-like"/>
</dbReference>
<dbReference type="InterPro" id="IPR020615">
    <property type="entry name" value="Thiolase_acyl_enz_int_AS"/>
</dbReference>
<dbReference type="Pfam" id="PF00108">
    <property type="entry name" value="Thiolase_N"/>
    <property type="match status" value="1"/>
</dbReference>
<dbReference type="PANTHER" id="PTHR18919:SF107">
    <property type="entry name" value="ACETYL-COA ACETYLTRANSFERASE, CYTOSOLIC"/>
    <property type="match status" value="1"/>
</dbReference>
<evidence type="ECO:0000256" key="1">
    <source>
        <dbReference type="ARBA" id="ARBA00010982"/>
    </source>
</evidence>
<dbReference type="Gene3D" id="3.40.47.10">
    <property type="match status" value="2"/>
</dbReference>
<dbReference type="SUPFAM" id="SSF53901">
    <property type="entry name" value="Thiolase-like"/>
    <property type="match status" value="2"/>
</dbReference>
<evidence type="ECO:0000259" key="9">
    <source>
        <dbReference type="Pfam" id="PF02803"/>
    </source>
</evidence>
<dbReference type="PROSITE" id="PS00737">
    <property type="entry name" value="THIOLASE_2"/>
    <property type="match status" value="1"/>
</dbReference>
<protein>
    <recommendedName>
        <fullName evidence="2">acetyl-CoA C-acetyltransferase</fullName>
        <ecNumber evidence="2">2.3.1.9</ecNumber>
    </recommendedName>
    <alternativeName>
        <fullName evidence="5">Acetoacetyl-CoA thiolase</fullName>
    </alternativeName>
</protein>
<dbReference type="InterPro" id="IPR020617">
    <property type="entry name" value="Thiolase_C"/>
</dbReference>
<name>A0A4V0WQ31_9ENTE</name>
<evidence type="ECO:0000256" key="3">
    <source>
        <dbReference type="ARBA" id="ARBA00022679"/>
    </source>
</evidence>
<evidence type="ECO:0000256" key="5">
    <source>
        <dbReference type="ARBA" id="ARBA00030755"/>
    </source>
</evidence>
<feature type="active site" description="Acyl-thioester intermediate" evidence="6">
    <location>
        <position position="88"/>
    </location>
</feature>
<dbReference type="InterPro" id="IPR002155">
    <property type="entry name" value="Thiolase"/>
</dbReference>
<proteinExistence type="inferred from homology"/>
<dbReference type="AlphaFoldDB" id="A0A4V0WQ31"/>
<keyword evidence="3 7" id="KW-0808">Transferase</keyword>
<dbReference type="PIRSF" id="PIRSF000429">
    <property type="entry name" value="Ac-CoA_Ac_transf"/>
    <property type="match status" value="1"/>
</dbReference>
<dbReference type="PANTHER" id="PTHR18919">
    <property type="entry name" value="ACETYL-COA C-ACYLTRANSFERASE"/>
    <property type="match status" value="1"/>
</dbReference>
<accession>A0A4V0WQ31</accession>
<dbReference type="GO" id="GO:0003985">
    <property type="term" value="F:acetyl-CoA C-acetyltransferase activity"/>
    <property type="evidence" value="ECO:0007669"/>
    <property type="project" value="UniProtKB-EC"/>
</dbReference>
<dbReference type="Pfam" id="PF02803">
    <property type="entry name" value="Thiolase_C"/>
    <property type="match status" value="1"/>
</dbReference>
<comment type="caution">
    <text evidence="10">The sequence shown here is derived from an EMBL/GenBank/DDBJ whole genome shotgun (WGS) entry which is preliminary data.</text>
</comment>
<dbReference type="CDD" id="cd00751">
    <property type="entry name" value="thiolase"/>
    <property type="match status" value="1"/>
</dbReference>
<evidence type="ECO:0000313" key="10">
    <source>
        <dbReference type="EMBL" id="GCF95939.1"/>
    </source>
</evidence>
<comment type="similarity">
    <text evidence="1 7">Belongs to the thiolase-like superfamily. Thiolase family.</text>
</comment>
<evidence type="ECO:0000313" key="11">
    <source>
        <dbReference type="Proteomes" id="UP000290567"/>
    </source>
</evidence>